<comment type="caution">
    <text evidence="1">The sequence shown here is derived from an EMBL/GenBank/DDBJ whole genome shotgun (WGS) entry which is preliminary data.</text>
</comment>
<evidence type="ECO:0000313" key="1">
    <source>
        <dbReference type="EMBL" id="GJT16128.1"/>
    </source>
</evidence>
<name>A0ABQ5BRE7_9ASTR</name>
<keyword evidence="2" id="KW-1185">Reference proteome</keyword>
<dbReference type="EMBL" id="BQNB010013450">
    <property type="protein sequence ID" value="GJT16128.1"/>
    <property type="molecule type" value="Genomic_DNA"/>
</dbReference>
<dbReference type="Proteomes" id="UP001151760">
    <property type="component" value="Unassembled WGS sequence"/>
</dbReference>
<proteinExistence type="predicted"/>
<protein>
    <submittedName>
        <fullName evidence="1">Uncharacterized protein</fullName>
    </submittedName>
</protein>
<evidence type="ECO:0000313" key="2">
    <source>
        <dbReference type="Proteomes" id="UP001151760"/>
    </source>
</evidence>
<sequence>MFVSLLVIEKFNSVGAFSKLSNRIGSAMTSCNSFFNQLALISTSYNTVPDDRYAVSNGSGYAVLISWDGYAVLDRKLDTPYPMDVNTPVWKSVEYGVSKELDTVIGDFLDSARIRRRYAVSSLMDTAYWSSE</sequence>
<gene>
    <name evidence="1" type="ORF">Tco_0874834</name>
</gene>
<organism evidence="1 2">
    <name type="scientific">Tanacetum coccineum</name>
    <dbReference type="NCBI Taxonomy" id="301880"/>
    <lineage>
        <taxon>Eukaryota</taxon>
        <taxon>Viridiplantae</taxon>
        <taxon>Streptophyta</taxon>
        <taxon>Embryophyta</taxon>
        <taxon>Tracheophyta</taxon>
        <taxon>Spermatophyta</taxon>
        <taxon>Magnoliopsida</taxon>
        <taxon>eudicotyledons</taxon>
        <taxon>Gunneridae</taxon>
        <taxon>Pentapetalae</taxon>
        <taxon>asterids</taxon>
        <taxon>campanulids</taxon>
        <taxon>Asterales</taxon>
        <taxon>Asteraceae</taxon>
        <taxon>Asteroideae</taxon>
        <taxon>Anthemideae</taxon>
        <taxon>Anthemidinae</taxon>
        <taxon>Tanacetum</taxon>
    </lineage>
</organism>
<accession>A0ABQ5BRE7</accession>
<reference evidence="1" key="2">
    <citation type="submission" date="2022-01" db="EMBL/GenBank/DDBJ databases">
        <authorList>
            <person name="Yamashiro T."/>
            <person name="Shiraishi A."/>
            <person name="Satake H."/>
            <person name="Nakayama K."/>
        </authorList>
    </citation>
    <scope>NUCLEOTIDE SEQUENCE</scope>
</reference>
<reference evidence="1" key="1">
    <citation type="journal article" date="2022" name="Int. J. Mol. Sci.">
        <title>Draft Genome of Tanacetum Coccineum: Genomic Comparison of Closely Related Tanacetum-Family Plants.</title>
        <authorList>
            <person name="Yamashiro T."/>
            <person name="Shiraishi A."/>
            <person name="Nakayama K."/>
            <person name="Satake H."/>
        </authorList>
    </citation>
    <scope>NUCLEOTIDE SEQUENCE</scope>
</reference>